<dbReference type="InterPro" id="IPR011129">
    <property type="entry name" value="CSD"/>
</dbReference>
<evidence type="ECO:0000256" key="7">
    <source>
        <dbReference type="ARBA" id="ARBA00022884"/>
    </source>
</evidence>
<dbReference type="PROSITE" id="PS50126">
    <property type="entry name" value="S1"/>
    <property type="match status" value="1"/>
</dbReference>
<dbReference type="GO" id="GO:0005829">
    <property type="term" value="C:cytosol"/>
    <property type="evidence" value="ECO:0007669"/>
    <property type="project" value="TreeGrafter"/>
</dbReference>
<dbReference type="InterPro" id="IPR011805">
    <property type="entry name" value="RNase_R"/>
</dbReference>
<dbReference type="InterPro" id="IPR012340">
    <property type="entry name" value="NA-bd_OB-fold"/>
</dbReference>
<keyword evidence="4 8" id="KW-0540">Nuclease</keyword>
<dbReference type="InterPro" id="IPR040476">
    <property type="entry name" value="CSD2"/>
</dbReference>
<evidence type="ECO:0000256" key="3">
    <source>
        <dbReference type="ARBA" id="ARBA00022490"/>
    </source>
</evidence>
<dbReference type="Pfam" id="PF17876">
    <property type="entry name" value="CSD2"/>
    <property type="match status" value="1"/>
</dbReference>
<dbReference type="EMBL" id="FMUR01000011">
    <property type="protein sequence ID" value="SCY28844.1"/>
    <property type="molecule type" value="Genomic_DNA"/>
</dbReference>
<keyword evidence="12" id="KW-1185">Reference proteome</keyword>
<evidence type="ECO:0000256" key="8">
    <source>
        <dbReference type="HAMAP-Rule" id="MF_01895"/>
    </source>
</evidence>
<dbReference type="NCBIfam" id="TIGR02063">
    <property type="entry name" value="RNase_R"/>
    <property type="match status" value="1"/>
</dbReference>
<feature type="compositionally biased region" description="Basic residues" evidence="9">
    <location>
        <begin position="792"/>
        <end position="807"/>
    </location>
</feature>
<dbReference type="SMART" id="SM00955">
    <property type="entry name" value="RNB"/>
    <property type="match status" value="1"/>
</dbReference>
<protein>
    <recommendedName>
        <fullName evidence="8">Ribonuclease R</fullName>
        <shortName evidence="8">RNase R</shortName>
        <ecNumber evidence="8">3.1.13.1</ecNumber>
    </recommendedName>
</protein>
<dbReference type="Pfam" id="PF00773">
    <property type="entry name" value="RNB"/>
    <property type="match status" value="1"/>
</dbReference>
<gene>
    <name evidence="8" type="primary">rnr</name>
    <name evidence="11" type="ORF">SAMN02910451_02052</name>
</gene>
<evidence type="ECO:0000256" key="5">
    <source>
        <dbReference type="ARBA" id="ARBA00022801"/>
    </source>
</evidence>
<keyword evidence="6 8" id="KW-0269">Exonuclease</keyword>
<dbReference type="STRING" id="185008.bhn_I1501"/>
<dbReference type="PANTHER" id="PTHR23355:SF9">
    <property type="entry name" value="DIS3-LIKE EXONUCLEASE 2"/>
    <property type="match status" value="1"/>
</dbReference>
<proteinExistence type="inferred from homology"/>
<feature type="region of interest" description="Disordered" evidence="9">
    <location>
        <begin position="747"/>
        <end position="823"/>
    </location>
</feature>
<comment type="function">
    <text evidence="8">3'-5' exoribonuclease that releases 5'-nucleoside monophosphates and is involved in maturation of structured RNAs.</text>
</comment>
<dbReference type="SUPFAM" id="SSF50249">
    <property type="entry name" value="Nucleic acid-binding proteins"/>
    <property type="match status" value="4"/>
</dbReference>
<feature type="domain" description="S1 motif" evidence="10">
    <location>
        <begin position="583"/>
        <end position="663"/>
    </location>
</feature>
<dbReference type="GO" id="GO:0006402">
    <property type="term" value="P:mRNA catabolic process"/>
    <property type="evidence" value="ECO:0007669"/>
    <property type="project" value="TreeGrafter"/>
</dbReference>
<evidence type="ECO:0000259" key="10">
    <source>
        <dbReference type="PROSITE" id="PS50126"/>
    </source>
</evidence>
<comment type="similarity">
    <text evidence="8">Belongs to the RNR ribonuclease family. RNase R subfamily.</text>
</comment>
<feature type="compositionally biased region" description="Acidic residues" evidence="9">
    <location>
        <begin position="704"/>
        <end position="722"/>
    </location>
</feature>
<dbReference type="InterPro" id="IPR050180">
    <property type="entry name" value="RNR_Ribonuclease"/>
</dbReference>
<dbReference type="InterPro" id="IPR004476">
    <property type="entry name" value="RNase_II/RNase_R"/>
</dbReference>
<reference evidence="12" key="1">
    <citation type="submission" date="2016-10" db="EMBL/GenBank/DDBJ databases">
        <authorList>
            <person name="Varghese N."/>
            <person name="Submissions S."/>
        </authorList>
    </citation>
    <scope>NUCLEOTIDE SEQUENCE [LARGE SCALE GENOMIC DNA]</scope>
    <source>
        <strain evidence="12">XBD2006</strain>
    </source>
</reference>
<feature type="compositionally biased region" description="Basic and acidic residues" evidence="9">
    <location>
        <begin position="782"/>
        <end position="791"/>
    </location>
</feature>
<evidence type="ECO:0000256" key="4">
    <source>
        <dbReference type="ARBA" id="ARBA00022722"/>
    </source>
</evidence>
<dbReference type="GO" id="GO:0008859">
    <property type="term" value="F:exoribonuclease II activity"/>
    <property type="evidence" value="ECO:0007669"/>
    <property type="project" value="UniProtKB-UniRule"/>
</dbReference>
<feature type="region of interest" description="Disordered" evidence="9">
    <location>
        <begin position="552"/>
        <end position="571"/>
    </location>
</feature>
<keyword evidence="3 8" id="KW-0963">Cytoplasm</keyword>
<organism evidence="11 12">
    <name type="scientific">Butyrivibrio hungatei</name>
    <dbReference type="NCBI Taxonomy" id="185008"/>
    <lineage>
        <taxon>Bacteria</taxon>
        <taxon>Bacillati</taxon>
        <taxon>Bacillota</taxon>
        <taxon>Clostridia</taxon>
        <taxon>Lachnospirales</taxon>
        <taxon>Lachnospiraceae</taxon>
        <taxon>Butyrivibrio</taxon>
    </lineage>
</organism>
<dbReference type="InterPro" id="IPR013223">
    <property type="entry name" value="RNase_B_OB_dom"/>
</dbReference>
<dbReference type="SMART" id="SM00357">
    <property type="entry name" value="CSP"/>
    <property type="match status" value="2"/>
</dbReference>
<dbReference type="CDD" id="cd04471">
    <property type="entry name" value="S1_RNase_R"/>
    <property type="match status" value="1"/>
</dbReference>
<name>A0A1G5EPJ4_9FIRM</name>
<feature type="region of interest" description="Disordered" evidence="9">
    <location>
        <begin position="701"/>
        <end position="722"/>
    </location>
</feature>
<keyword evidence="7 8" id="KW-0694">RNA-binding</keyword>
<evidence type="ECO:0000256" key="6">
    <source>
        <dbReference type="ARBA" id="ARBA00022839"/>
    </source>
</evidence>
<dbReference type="PANTHER" id="PTHR23355">
    <property type="entry name" value="RIBONUCLEASE"/>
    <property type="match status" value="1"/>
</dbReference>
<dbReference type="Pfam" id="PF00575">
    <property type="entry name" value="S1"/>
    <property type="match status" value="1"/>
</dbReference>
<dbReference type="Pfam" id="PF08206">
    <property type="entry name" value="OB_RNB"/>
    <property type="match status" value="1"/>
</dbReference>
<comment type="subcellular location">
    <subcellularLocation>
        <location evidence="2 8">Cytoplasm</location>
    </subcellularLocation>
</comment>
<dbReference type="NCBIfam" id="TIGR00358">
    <property type="entry name" value="3_prime_RNase"/>
    <property type="match status" value="1"/>
</dbReference>
<dbReference type="HAMAP" id="MF_01895">
    <property type="entry name" value="RNase_R"/>
    <property type="match status" value="1"/>
</dbReference>
<accession>A0A1G5EPJ4</accession>
<comment type="catalytic activity">
    <reaction evidence="1 8">
        <text>Exonucleolytic cleavage in the 3'- to 5'-direction to yield nucleoside 5'-phosphates.</text>
        <dbReference type="EC" id="3.1.13.1"/>
    </reaction>
</comment>
<dbReference type="GO" id="GO:0003723">
    <property type="term" value="F:RNA binding"/>
    <property type="evidence" value="ECO:0007669"/>
    <property type="project" value="UniProtKB-UniRule"/>
</dbReference>
<dbReference type="InterPro" id="IPR001900">
    <property type="entry name" value="RNase_II/R"/>
</dbReference>
<dbReference type="OrthoDB" id="9764149at2"/>
<evidence type="ECO:0000313" key="12">
    <source>
        <dbReference type="Proteomes" id="UP000183047"/>
    </source>
</evidence>
<evidence type="ECO:0000256" key="2">
    <source>
        <dbReference type="ARBA" id="ARBA00004496"/>
    </source>
</evidence>
<dbReference type="InterPro" id="IPR003029">
    <property type="entry name" value="S1_domain"/>
</dbReference>
<evidence type="ECO:0000313" key="11">
    <source>
        <dbReference type="EMBL" id="SCY28844.1"/>
    </source>
</evidence>
<dbReference type="AlphaFoldDB" id="A0A1G5EPJ4"/>
<dbReference type="Proteomes" id="UP000183047">
    <property type="component" value="Unassembled WGS sequence"/>
</dbReference>
<keyword evidence="5 8" id="KW-0378">Hydrolase</keyword>
<evidence type="ECO:0000256" key="9">
    <source>
        <dbReference type="SAM" id="MobiDB-lite"/>
    </source>
</evidence>
<dbReference type="Gene3D" id="2.40.50.140">
    <property type="entry name" value="Nucleic acid-binding proteins"/>
    <property type="match status" value="3"/>
</dbReference>
<sequence length="823" mass="93430">MSKGKRLKRIEGSIYGGSKKKSAELVVGKFISNARGFGFVSVDDMEDDIFIPEEYVHGAYHSDTVEVELLKEQTGKRQEGRIRNILVRGIEEIVGTYQAEKNFGFVIPDSDKFTSDIFIPIEHHNKAVTGDKVLVKITDYGNIAKRQKPEGKVLEIIGNINDPGVDILSIVKNNGIPYEFPEKVINQANKCPDSISEADMYGREDLRDLTMVTIDGEDAKDLDDAVSLYVDDEGLYHLGVHIADVTNYVQESSALDREALKRGTSVYLVDRVIPMLPHRLSNGICSLNHGEDRLALSCLMTVDKNGGIVDHNIVESVINVNERMSYTSVAKILEDEDEEEIAKYKELVPMFKDMAVLSGILRKKREKKGAIDFDFPESKILLDADGNPTDIVMRERNTATRLIEDFMLAANQTVAEHFYYMQSPFVYRIHEQPDPEKIATLSVFVNNFGFHIKTRRDEGVKPKEIQKLLKGIEGTKEEAVVSRMTLRSMMQAKYSTECTGHFGLAFDYYCHFTSPIRRYPDLQIHRIIKDHLRGRMNEAKASHYEEILDEVAKHSSETERRAEEAERETEKLKKAQYMENHIGEKFEGVISGVTQWGMFVELENSCEGMIRAASMEDDFYVYDEASMKLVGERYHKEYTLGMKVMIRVLGADRITKTIDFMLIDSDSEDGETDFYTGYDRFVPKARKIAEDKARKIRKLSEASEDREDTEYQGDVDDFEALDDAGDSAKERVRKRLVEYAGKLIDLNEYEPDPRTGEPQPKRRKGSKSGKGVAAKTSHSGRKKTDDGGDKKKSTRKVYKVHKYKKSATSKAARSAQGKGKRRN</sequence>
<dbReference type="EC" id="3.1.13.1" evidence="8"/>
<evidence type="ECO:0000256" key="1">
    <source>
        <dbReference type="ARBA" id="ARBA00001849"/>
    </source>
</evidence>